<comment type="catalytic activity">
    <reaction evidence="1">
        <text>2-phosphoglycolate + H2O = glycolate + phosphate</text>
        <dbReference type="Rhea" id="RHEA:14369"/>
        <dbReference type="ChEBI" id="CHEBI:15377"/>
        <dbReference type="ChEBI" id="CHEBI:29805"/>
        <dbReference type="ChEBI" id="CHEBI:43474"/>
        <dbReference type="ChEBI" id="CHEBI:58033"/>
        <dbReference type="EC" id="3.1.3.18"/>
    </reaction>
</comment>
<dbReference type="GO" id="GO:0006281">
    <property type="term" value="P:DNA repair"/>
    <property type="evidence" value="ECO:0007669"/>
    <property type="project" value="TreeGrafter"/>
</dbReference>
<dbReference type="InterPro" id="IPR036412">
    <property type="entry name" value="HAD-like_sf"/>
</dbReference>
<name>A0AAE7ZNC5_PHOVU</name>
<dbReference type="Proteomes" id="UP000285469">
    <property type="component" value="Unassembled WGS sequence"/>
</dbReference>
<accession>A0AAE7ZNC5</accession>
<dbReference type="Pfam" id="PF13419">
    <property type="entry name" value="HAD_2"/>
    <property type="match status" value="1"/>
</dbReference>
<evidence type="ECO:0000313" key="6">
    <source>
        <dbReference type="Proteomes" id="UP000285469"/>
    </source>
</evidence>
<evidence type="ECO:0000256" key="4">
    <source>
        <dbReference type="ARBA" id="ARBA00013078"/>
    </source>
</evidence>
<evidence type="ECO:0000256" key="1">
    <source>
        <dbReference type="ARBA" id="ARBA00000830"/>
    </source>
</evidence>
<evidence type="ECO:0000256" key="2">
    <source>
        <dbReference type="ARBA" id="ARBA00004818"/>
    </source>
</evidence>
<organism evidence="5 6">
    <name type="scientific">Phocaeicola vulgatus</name>
    <name type="common">Bacteroides vulgatus</name>
    <dbReference type="NCBI Taxonomy" id="821"/>
    <lineage>
        <taxon>Bacteria</taxon>
        <taxon>Pseudomonadati</taxon>
        <taxon>Bacteroidota</taxon>
        <taxon>Bacteroidia</taxon>
        <taxon>Bacteroidales</taxon>
        <taxon>Bacteroidaceae</taxon>
        <taxon>Phocaeicola</taxon>
    </lineage>
</organism>
<dbReference type="Gene3D" id="3.40.50.1000">
    <property type="entry name" value="HAD superfamily/HAD-like"/>
    <property type="match status" value="1"/>
</dbReference>
<dbReference type="InterPro" id="IPR006439">
    <property type="entry name" value="HAD-SF_hydro_IA"/>
</dbReference>
<protein>
    <recommendedName>
        <fullName evidence="4">phosphoglycolate phosphatase</fullName>
        <ecNumber evidence="4">3.1.3.18</ecNumber>
    </recommendedName>
</protein>
<sequence>MKKGIIFDLDQTLVDSNVAKPYRSAHNWSIVYSLIPKFILYEAYDKVFEFIRDNNLKVGIVSKAPSGYVKKVLNHFNIPFDTVVAYHDVKLQKPNSEGMNLALTRLGLSAEDVISFGDEVSDVIASNKAGIESVACLWGSANEESLLGSDADHIICTPNEIISLLK</sequence>
<dbReference type="RefSeq" id="WP_117754361.1">
    <property type="nucleotide sequence ID" value="NZ_CAJTAS010000058.1"/>
</dbReference>
<keyword evidence="5" id="KW-0378">Hydrolase</keyword>
<dbReference type="NCBIfam" id="TIGR01549">
    <property type="entry name" value="HAD-SF-IA-v1"/>
    <property type="match status" value="1"/>
</dbReference>
<dbReference type="PANTHER" id="PTHR43434:SF1">
    <property type="entry name" value="PHOSPHOGLYCOLATE PHOSPHATASE"/>
    <property type="match status" value="1"/>
</dbReference>
<reference evidence="5 6" key="1">
    <citation type="submission" date="2018-08" db="EMBL/GenBank/DDBJ databases">
        <title>A genome reference for cultivated species of the human gut microbiota.</title>
        <authorList>
            <person name="Zou Y."/>
            <person name="Xue W."/>
            <person name="Luo G."/>
        </authorList>
    </citation>
    <scope>NUCLEOTIDE SEQUENCE [LARGE SCALE GENOMIC DNA]</scope>
    <source>
        <strain evidence="5 6">AF12-25</strain>
    </source>
</reference>
<comment type="similarity">
    <text evidence="3">Belongs to the HAD-like hydrolase superfamily. CbbY/CbbZ/Gph/YieH family.</text>
</comment>
<dbReference type="GO" id="GO:0008967">
    <property type="term" value="F:phosphoglycolate phosphatase activity"/>
    <property type="evidence" value="ECO:0007669"/>
    <property type="project" value="UniProtKB-EC"/>
</dbReference>
<dbReference type="InterPro" id="IPR023214">
    <property type="entry name" value="HAD_sf"/>
</dbReference>
<proteinExistence type="inferred from homology"/>
<comment type="caution">
    <text evidence="5">The sequence shown here is derived from an EMBL/GenBank/DDBJ whole genome shotgun (WGS) entry which is preliminary data.</text>
</comment>
<dbReference type="EC" id="3.1.3.18" evidence="4"/>
<comment type="pathway">
    <text evidence="2">Organic acid metabolism; glycolate biosynthesis; glycolate from 2-phosphoglycolate: step 1/1.</text>
</comment>
<dbReference type="PANTHER" id="PTHR43434">
    <property type="entry name" value="PHOSPHOGLYCOLATE PHOSPHATASE"/>
    <property type="match status" value="1"/>
</dbReference>
<evidence type="ECO:0000256" key="3">
    <source>
        <dbReference type="ARBA" id="ARBA00006171"/>
    </source>
</evidence>
<dbReference type="EMBL" id="QSAI01000083">
    <property type="protein sequence ID" value="RGW42561.1"/>
    <property type="molecule type" value="Genomic_DNA"/>
</dbReference>
<dbReference type="InterPro" id="IPR041492">
    <property type="entry name" value="HAD_2"/>
</dbReference>
<dbReference type="AlphaFoldDB" id="A0AAE7ZNC5"/>
<evidence type="ECO:0000313" key="5">
    <source>
        <dbReference type="EMBL" id="RGW42561.1"/>
    </source>
</evidence>
<dbReference type="InterPro" id="IPR050155">
    <property type="entry name" value="HAD-like_hydrolase_sf"/>
</dbReference>
<dbReference type="SUPFAM" id="SSF56784">
    <property type="entry name" value="HAD-like"/>
    <property type="match status" value="1"/>
</dbReference>
<gene>
    <name evidence="5" type="ORF">DWV70_22440</name>
</gene>